<dbReference type="Proteomes" id="UP001305647">
    <property type="component" value="Unassembled WGS sequence"/>
</dbReference>
<keyword evidence="2" id="KW-1185">Reference proteome</keyword>
<protein>
    <submittedName>
        <fullName evidence="1">Uncharacterized protein</fullName>
    </submittedName>
</protein>
<accession>A0AAN6Q563</accession>
<reference evidence="1" key="2">
    <citation type="submission" date="2023-05" db="EMBL/GenBank/DDBJ databases">
        <authorList>
            <consortium name="Lawrence Berkeley National Laboratory"/>
            <person name="Steindorff A."/>
            <person name="Hensen N."/>
            <person name="Bonometti L."/>
            <person name="Westerberg I."/>
            <person name="Brannstrom I.O."/>
            <person name="Guillou S."/>
            <person name="Cros-Aarteil S."/>
            <person name="Calhoun S."/>
            <person name="Haridas S."/>
            <person name="Kuo A."/>
            <person name="Mondo S."/>
            <person name="Pangilinan J."/>
            <person name="Riley R."/>
            <person name="Labutti K."/>
            <person name="Andreopoulos B."/>
            <person name="Lipzen A."/>
            <person name="Chen C."/>
            <person name="Yanf M."/>
            <person name="Daum C."/>
            <person name="Ng V."/>
            <person name="Clum A."/>
            <person name="Ohm R."/>
            <person name="Martin F."/>
            <person name="Silar P."/>
            <person name="Natvig D."/>
            <person name="Lalanne C."/>
            <person name="Gautier V."/>
            <person name="Ament-Velasquez S.L."/>
            <person name="Kruys A."/>
            <person name="Hutchinson M.I."/>
            <person name="Powell A.J."/>
            <person name="Barry K."/>
            <person name="Miller A.N."/>
            <person name="Grigoriev I.V."/>
            <person name="Debuchy R."/>
            <person name="Gladieux P."/>
            <person name="Thoren M.H."/>
            <person name="Johannesson H."/>
        </authorList>
    </citation>
    <scope>NUCLEOTIDE SEQUENCE</scope>
    <source>
        <strain evidence="1">CBS 757.83</strain>
    </source>
</reference>
<organism evidence="1 2">
    <name type="scientific">Parathielavia hyrcaniae</name>
    <dbReference type="NCBI Taxonomy" id="113614"/>
    <lineage>
        <taxon>Eukaryota</taxon>
        <taxon>Fungi</taxon>
        <taxon>Dikarya</taxon>
        <taxon>Ascomycota</taxon>
        <taxon>Pezizomycotina</taxon>
        <taxon>Sordariomycetes</taxon>
        <taxon>Sordariomycetidae</taxon>
        <taxon>Sordariales</taxon>
        <taxon>Chaetomiaceae</taxon>
        <taxon>Parathielavia</taxon>
    </lineage>
</organism>
<comment type="caution">
    <text evidence="1">The sequence shown here is derived from an EMBL/GenBank/DDBJ whole genome shotgun (WGS) entry which is preliminary data.</text>
</comment>
<evidence type="ECO:0000313" key="1">
    <source>
        <dbReference type="EMBL" id="KAK4103071.1"/>
    </source>
</evidence>
<evidence type="ECO:0000313" key="2">
    <source>
        <dbReference type="Proteomes" id="UP001305647"/>
    </source>
</evidence>
<sequence length="89" mass="10050">MVGCGPSGFASHGKDRSMNQLSGLWFTAVGVWLGMEIRYRRGSQKRELPCPGRCPMTKHWSYGYGRHHMFDKVAPDNLWTHRALKEAGG</sequence>
<dbReference type="EMBL" id="MU863629">
    <property type="protein sequence ID" value="KAK4103071.1"/>
    <property type="molecule type" value="Genomic_DNA"/>
</dbReference>
<reference evidence="1" key="1">
    <citation type="journal article" date="2023" name="Mol. Phylogenet. Evol.">
        <title>Genome-scale phylogeny and comparative genomics of the fungal order Sordariales.</title>
        <authorList>
            <person name="Hensen N."/>
            <person name="Bonometti L."/>
            <person name="Westerberg I."/>
            <person name="Brannstrom I.O."/>
            <person name="Guillou S."/>
            <person name="Cros-Aarteil S."/>
            <person name="Calhoun S."/>
            <person name="Haridas S."/>
            <person name="Kuo A."/>
            <person name="Mondo S."/>
            <person name="Pangilinan J."/>
            <person name="Riley R."/>
            <person name="LaButti K."/>
            <person name="Andreopoulos B."/>
            <person name="Lipzen A."/>
            <person name="Chen C."/>
            <person name="Yan M."/>
            <person name="Daum C."/>
            <person name="Ng V."/>
            <person name="Clum A."/>
            <person name="Steindorff A."/>
            <person name="Ohm R.A."/>
            <person name="Martin F."/>
            <person name="Silar P."/>
            <person name="Natvig D.O."/>
            <person name="Lalanne C."/>
            <person name="Gautier V."/>
            <person name="Ament-Velasquez S.L."/>
            <person name="Kruys A."/>
            <person name="Hutchinson M.I."/>
            <person name="Powell A.J."/>
            <person name="Barry K."/>
            <person name="Miller A.N."/>
            <person name="Grigoriev I.V."/>
            <person name="Debuchy R."/>
            <person name="Gladieux P."/>
            <person name="Hiltunen Thoren M."/>
            <person name="Johannesson H."/>
        </authorList>
    </citation>
    <scope>NUCLEOTIDE SEQUENCE</scope>
    <source>
        <strain evidence="1">CBS 757.83</strain>
    </source>
</reference>
<name>A0AAN6Q563_9PEZI</name>
<dbReference type="AlphaFoldDB" id="A0AAN6Q563"/>
<gene>
    <name evidence="1" type="ORF">N658DRAFT_494394</name>
</gene>
<proteinExistence type="predicted"/>